<evidence type="ECO:0000313" key="2">
    <source>
        <dbReference type="Proteomes" id="UP000695562"/>
    </source>
</evidence>
<accession>A0A8J4PPN1</accession>
<reference evidence="1" key="1">
    <citation type="submission" date="2020-01" db="EMBL/GenBank/DDBJ databases">
        <title>Development of genomics and gene disruption for Polysphondylium violaceum indicates a role for the polyketide synthase stlB in stalk morphogenesis.</title>
        <authorList>
            <person name="Narita B."/>
            <person name="Kawabe Y."/>
            <person name="Kin K."/>
            <person name="Saito T."/>
            <person name="Gibbs R."/>
            <person name="Kuspa A."/>
            <person name="Muzny D."/>
            <person name="Queller D."/>
            <person name="Richards S."/>
            <person name="Strassman J."/>
            <person name="Sucgang R."/>
            <person name="Worley K."/>
            <person name="Schaap P."/>
        </authorList>
    </citation>
    <scope>NUCLEOTIDE SEQUENCE</scope>
    <source>
        <strain evidence="1">QSvi11</strain>
    </source>
</reference>
<sequence>IKIANGAAGQPVMGDFSVARGAFVCLGKAKRIVNAYLD</sequence>
<gene>
    <name evidence="1" type="ORF">CYY_007426</name>
</gene>
<organism evidence="1 2">
    <name type="scientific">Polysphondylium violaceum</name>
    <dbReference type="NCBI Taxonomy" id="133409"/>
    <lineage>
        <taxon>Eukaryota</taxon>
        <taxon>Amoebozoa</taxon>
        <taxon>Evosea</taxon>
        <taxon>Eumycetozoa</taxon>
        <taxon>Dictyostelia</taxon>
        <taxon>Dictyosteliales</taxon>
        <taxon>Dictyosteliaceae</taxon>
        <taxon>Polysphondylium</taxon>
    </lineage>
</organism>
<protein>
    <submittedName>
        <fullName evidence="1">Uncharacterized protein</fullName>
    </submittedName>
</protein>
<evidence type="ECO:0000313" key="1">
    <source>
        <dbReference type="EMBL" id="KAF2071244.1"/>
    </source>
</evidence>
<feature type="non-terminal residue" evidence="1">
    <location>
        <position position="1"/>
    </location>
</feature>
<keyword evidence="2" id="KW-1185">Reference proteome</keyword>
<proteinExistence type="predicted"/>
<comment type="caution">
    <text evidence="1">The sequence shown here is derived from an EMBL/GenBank/DDBJ whole genome shotgun (WGS) entry which is preliminary data.</text>
</comment>
<dbReference type="EMBL" id="AJWJ01000396">
    <property type="protein sequence ID" value="KAF2071244.1"/>
    <property type="molecule type" value="Genomic_DNA"/>
</dbReference>
<dbReference type="AlphaFoldDB" id="A0A8J4PPN1"/>
<dbReference type="Proteomes" id="UP000695562">
    <property type="component" value="Unassembled WGS sequence"/>
</dbReference>
<name>A0A8J4PPN1_9MYCE</name>